<feature type="transmembrane region" description="Helical" evidence="5">
    <location>
        <begin position="687"/>
        <end position="713"/>
    </location>
</feature>
<dbReference type="PRINTS" id="PR00420">
    <property type="entry name" value="RNGMNOXGNASE"/>
</dbReference>
<feature type="transmembrane region" description="Helical" evidence="5">
    <location>
        <begin position="607"/>
        <end position="627"/>
    </location>
</feature>
<evidence type="ECO:0000313" key="7">
    <source>
        <dbReference type="EMBL" id="QRD06306.1"/>
    </source>
</evidence>
<dbReference type="Proteomes" id="UP000663193">
    <property type="component" value="Chromosome 20"/>
</dbReference>
<dbReference type="InterPro" id="IPR050562">
    <property type="entry name" value="FAD_mOase_fung"/>
</dbReference>
<keyword evidence="2" id="KW-0285">Flavoprotein</keyword>
<feature type="transmembrane region" description="Helical" evidence="5">
    <location>
        <begin position="486"/>
        <end position="513"/>
    </location>
</feature>
<protein>
    <recommendedName>
        <fullName evidence="6">FAD-binding domain-containing protein</fullName>
    </recommendedName>
</protein>
<reference evidence="8" key="1">
    <citation type="journal article" date="2021" name="BMC Genomics">
        <title>Chromosome-level genome assembly and manually-curated proteome of model necrotroph Parastagonospora nodorum Sn15 reveals a genome-wide trove of candidate effector homologs, and redundancy of virulence-related functions within an accessory chromosome.</title>
        <authorList>
            <person name="Bertazzoni S."/>
            <person name="Jones D.A.B."/>
            <person name="Phan H.T."/>
            <person name="Tan K.-C."/>
            <person name="Hane J.K."/>
        </authorList>
    </citation>
    <scope>NUCLEOTIDE SEQUENCE [LARGE SCALE GENOMIC DNA]</scope>
    <source>
        <strain evidence="8">SN15 / ATCC MYA-4574 / FGSC 10173)</strain>
    </source>
</reference>
<accession>A0A7U2IAK5</accession>
<evidence type="ECO:0000313" key="8">
    <source>
        <dbReference type="Proteomes" id="UP000663193"/>
    </source>
</evidence>
<dbReference type="OrthoDB" id="2431938at2759"/>
<keyword evidence="8" id="KW-1185">Reference proteome</keyword>
<evidence type="ECO:0000256" key="2">
    <source>
        <dbReference type="ARBA" id="ARBA00022630"/>
    </source>
</evidence>
<keyword evidence="5" id="KW-0472">Membrane</keyword>
<dbReference type="EMBL" id="CP069042">
    <property type="protein sequence ID" value="QRD06306.1"/>
    <property type="molecule type" value="Genomic_DNA"/>
</dbReference>
<name>A0A7U2IAK5_PHANO</name>
<dbReference type="InterPro" id="IPR002938">
    <property type="entry name" value="FAD-bd"/>
</dbReference>
<sequence>MHDSLDYSGVFGKIEEETVPMGLTHNYPFTFLEREKLLRYLYENLKNKSKIRLGNRITNVDHNSEEVIVLCENGTAVSGDILVGCDGVNSTVRQALWRFATSQDPTAFDIKEKTMLMAEYQCLFGISEASDILKGGEVHINYDQGSSFLTICGKDKVFWFVFKKLDKVYTVPNIPRYTKHDAEVYASSFEDAPICDGLEFEELWRTRKTFTLVATEEAQMRRWTWGRIACAGDCVHKMTPNMGAGGNAAVESAAAIANEIKKMVDASEKGKPSFDAIKYHLSKYQSGREQRTTAIVNASNDLTRTQALTTWKDRLVALWVLPLSMDLLADISCDTIIGAVRLDYLPVPERSLRGTMPFNPSQGSGMQESKLLRALKALPFLGITAAAVYLMVGTALPPMRTHIVQVLEHGVENRFGQSGFVQPMRNFYGIEAIDSKIRGLAACFASFQFVDPIANWQGFSFLMDAGIVYAILLIESARRANIMTFASFLVVLGLGMQLIGMAVLLPIYFFIFYVQSPIENFRARDMRLTDMSYTASVLPAMILAHYVPSFSSTLNFIEPQTRHMWNWIWQLFPLYISILQFVLKKTVMPDTVHKDKLDQTERDIPTITYTIGSLCALASTVWWYTLYSAPYSLKTIFIPNLAPGQTGEEYIRMFLQVDELCVMAACFLWLLYLYGDLKKVDMMADSWISILLKGVASLVALGPGVTVGFGWLYRERLLATKWHKDALVPGKAN</sequence>
<feature type="transmembrane region" description="Helical" evidence="5">
    <location>
        <begin position="533"/>
        <end position="557"/>
    </location>
</feature>
<feature type="transmembrane region" description="Helical" evidence="5">
    <location>
        <begin position="564"/>
        <end position="583"/>
    </location>
</feature>
<gene>
    <name evidence="7" type="ORF">JI435_116960</name>
</gene>
<feature type="domain" description="FAD-binding" evidence="6">
    <location>
        <begin position="30"/>
        <end position="265"/>
    </location>
</feature>
<dbReference type="PANTHER" id="PTHR47356">
    <property type="entry name" value="FAD-DEPENDENT MONOOXYGENASE ASQG-RELATED"/>
    <property type="match status" value="1"/>
</dbReference>
<keyword evidence="5" id="KW-0812">Transmembrane</keyword>
<evidence type="ECO:0000259" key="6">
    <source>
        <dbReference type="Pfam" id="PF01494"/>
    </source>
</evidence>
<evidence type="ECO:0000256" key="1">
    <source>
        <dbReference type="ARBA" id="ARBA00007992"/>
    </source>
</evidence>
<keyword evidence="5" id="KW-1133">Transmembrane helix</keyword>
<evidence type="ECO:0000256" key="4">
    <source>
        <dbReference type="ARBA" id="ARBA00023002"/>
    </source>
</evidence>
<dbReference type="SUPFAM" id="SSF51905">
    <property type="entry name" value="FAD/NAD(P)-binding domain"/>
    <property type="match status" value="1"/>
</dbReference>
<dbReference type="PANTHER" id="PTHR47356:SF2">
    <property type="entry name" value="FAD-BINDING DOMAIN-CONTAINING PROTEIN-RELATED"/>
    <property type="match status" value="1"/>
</dbReference>
<proteinExistence type="inferred from homology"/>
<dbReference type="Gene3D" id="3.50.50.60">
    <property type="entry name" value="FAD/NAD(P)-binding domain"/>
    <property type="match status" value="1"/>
</dbReference>
<comment type="similarity">
    <text evidence="1">Belongs to the paxM FAD-dependent monooxygenase family.</text>
</comment>
<keyword evidence="4" id="KW-0560">Oxidoreductase</keyword>
<dbReference type="InterPro" id="IPR036188">
    <property type="entry name" value="FAD/NAD-bd_sf"/>
</dbReference>
<dbReference type="Pfam" id="PF01494">
    <property type="entry name" value="FAD_binding_3"/>
    <property type="match status" value="1"/>
</dbReference>
<feature type="transmembrane region" description="Helical" evidence="5">
    <location>
        <begin position="657"/>
        <end position="675"/>
    </location>
</feature>
<evidence type="ECO:0000256" key="5">
    <source>
        <dbReference type="SAM" id="Phobius"/>
    </source>
</evidence>
<dbReference type="VEuPathDB" id="FungiDB:JI435_116960"/>
<dbReference type="GO" id="GO:0004497">
    <property type="term" value="F:monooxygenase activity"/>
    <property type="evidence" value="ECO:0007669"/>
    <property type="project" value="InterPro"/>
</dbReference>
<evidence type="ECO:0000256" key="3">
    <source>
        <dbReference type="ARBA" id="ARBA00022827"/>
    </source>
</evidence>
<dbReference type="AlphaFoldDB" id="A0A7U2IAK5"/>
<feature type="transmembrane region" description="Helical" evidence="5">
    <location>
        <begin position="374"/>
        <end position="392"/>
    </location>
</feature>
<keyword evidence="3" id="KW-0274">FAD</keyword>
<organism evidence="7 8">
    <name type="scientific">Phaeosphaeria nodorum (strain SN15 / ATCC MYA-4574 / FGSC 10173)</name>
    <name type="common">Glume blotch fungus</name>
    <name type="synonym">Parastagonospora nodorum</name>
    <dbReference type="NCBI Taxonomy" id="321614"/>
    <lineage>
        <taxon>Eukaryota</taxon>
        <taxon>Fungi</taxon>
        <taxon>Dikarya</taxon>
        <taxon>Ascomycota</taxon>
        <taxon>Pezizomycotina</taxon>
        <taxon>Dothideomycetes</taxon>
        <taxon>Pleosporomycetidae</taxon>
        <taxon>Pleosporales</taxon>
        <taxon>Pleosporineae</taxon>
        <taxon>Phaeosphaeriaceae</taxon>
        <taxon>Parastagonospora</taxon>
    </lineage>
</organism>
<dbReference type="GO" id="GO:0071949">
    <property type="term" value="F:FAD binding"/>
    <property type="evidence" value="ECO:0007669"/>
    <property type="project" value="InterPro"/>
</dbReference>
<feature type="transmembrane region" description="Helical" evidence="5">
    <location>
        <begin position="456"/>
        <end position="474"/>
    </location>
</feature>